<keyword evidence="5" id="KW-0479">Metal-binding</keyword>
<evidence type="ECO:0000256" key="4">
    <source>
        <dbReference type="ARBA" id="ARBA00006506"/>
    </source>
</evidence>
<evidence type="ECO:0000259" key="12">
    <source>
        <dbReference type="PROSITE" id="PS51462"/>
    </source>
</evidence>
<dbReference type="InterPro" id="IPR015943">
    <property type="entry name" value="WD40/YVTN_repeat-like_dom_sf"/>
</dbReference>
<dbReference type="SUPFAM" id="SSF55811">
    <property type="entry name" value="Nudix"/>
    <property type="match status" value="1"/>
</dbReference>
<dbReference type="PROSITE" id="PS00354">
    <property type="entry name" value="HMGI_Y"/>
    <property type="match status" value="1"/>
</dbReference>
<dbReference type="InterPro" id="IPR045121">
    <property type="entry name" value="CoAse"/>
</dbReference>
<keyword evidence="9" id="KW-0464">Manganese</keyword>
<comment type="cofactor">
    <cofactor evidence="1">
        <name>Mn(2+)</name>
        <dbReference type="ChEBI" id="CHEBI:29035"/>
    </cofactor>
</comment>
<feature type="compositionally biased region" description="Basic and acidic residues" evidence="11">
    <location>
        <begin position="1597"/>
        <end position="1609"/>
    </location>
</feature>
<name>A0A9P6PRR9_9FUNG</name>
<feature type="compositionally biased region" description="Basic and acidic residues" evidence="11">
    <location>
        <begin position="465"/>
        <end position="483"/>
    </location>
</feature>
<keyword evidence="8" id="KW-0804">Transcription</keyword>
<evidence type="ECO:0000313" key="13">
    <source>
        <dbReference type="EMBL" id="KAG0250694.1"/>
    </source>
</evidence>
<feature type="region of interest" description="Disordered" evidence="11">
    <location>
        <begin position="101"/>
        <end position="149"/>
    </location>
</feature>
<dbReference type="Gene3D" id="2.130.10.10">
    <property type="entry name" value="YVTN repeat-like/Quinoprotein amine dehydrogenase"/>
    <property type="match status" value="1"/>
</dbReference>
<evidence type="ECO:0000256" key="3">
    <source>
        <dbReference type="ARBA" id="ARBA00004123"/>
    </source>
</evidence>
<comment type="subcellular location">
    <subcellularLocation>
        <location evidence="3">Nucleus</location>
    </subcellularLocation>
</comment>
<dbReference type="PANTHER" id="PTHR15052">
    <property type="entry name" value="RNA POLYMERASE III TRANSCRIPTION INITIATION FACTOR COMPLEX SUBUNIT"/>
    <property type="match status" value="1"/>
</dbReference>
<dbReference type="GO" id="GO:0006383">
    <property type="term" value="P:transcription by RNA polymerase III"/>
    <property type="evidence" value="ECO:0007669"/>
    <property type="project" value="TreeGrafter"/>
</dbReference>
<reference evidence="13" key="1">
    <citation type="journal article" date="2020" name="Fungal Divers.">
        <title>Resolving the Mortierellaceae phylogeny through synthesis of multi-gene phylogenetics and phylogenomics.</title>
        <authorList>
            <person name="Vandepol N."/>
            <person name="Liber J."/>
            <person name="Desiro A."/>
            <person name="Na H."/>
            <person name="Kennedy M."/>
            <person name="Barry K."/>
            <person name="Grigoriev I.V."/>
            <person name="Miller A.N."/>
            <person name="O'Donnell K."/>
            <person name="Stajich J.E."/>
            <person name="Bonito G."/>
        </authorList>
    </citation>
    <scope>NUCLEOTIDE SEQUENCE</scope>
    <source>
        <strain evidence="13">KOD948</strain>
    </source>
</reference>
<dbReference type="InterPro" id="IPR000059">
    <property type="entry name" value="NUDIX_hydrolase_NudL_CS"/>
</dbReference>
<keyword evidence="10" id="KW-0539">Nucleus</keyword>
<dbReference type="InterPro" id="IPR036322">
    <property type="entry name" value="WD40_repeat_dom_sf"/>
</dbReference>
<dbReference type="InterPro" id="IPR001680">
    <property type="entry name" value="WD40_rpt"/>
</dbReference>
<dbReference type="GO" id="GO:0005634">
    <property type="term" value="C:nucleus"/>
    <property type="evidence" value="ECO:0007669"/>
    <property type="project" value="UniProtKB-SubCell"/>
</dbReference>
<proteinExistence type="inferred from homology"/>
<feature type="compositionally biased region" description="Low complexity" evidence="11">
    <location>
        <begin position="547"/>
        <end position="563"/>
    </location>
</feature>
<accession>A0A9P6PRR9</accession>
<dbReference type="InterPro" id="IPR015797">
    <property type="entry name" value="NUDIX_hydrolase-like_dom_sf"/>
</dbReference>
<evidence type="ECO:0000256" key="8">
    <source>
        <dbReference type="ARBA" id="ARBA00023163"/>
    </source>
</evidence>
<feature type="compositionally biased region" description="Low complexity" evidence="11">
    <location>
        <begin position="1252"/>
        <end position="1268"/>
    </location>
</feature>
<evidence type="ECO:0000256" key="7">
    <source>
        <dbReference type="ARBA" id="ARBA00022842"/>
    </source>
</evidence>
<dbReference type="Gene3D" id="3.90.79.10">
    <property type="entry name" value="Nucleoside Triphosphate Pyrophosphohydrolase"/>
    <property type="match status" value="1"/>
</dbReference>
<dbReference type="GO" id="GO:0009132">
    <property type="term" value="P:nucleoside diphosphate metabolic process"/>
    <property type="evidence" value="ECO:0007669"/>
    <property type="project" value="InterPro"/>
</dbReference>
<dbReference type="GO" id="GO:0030145">
    <property type="term" value="F:manganese ion binding"/>
    <property type="evidence" value="ECO:0007669"/>
    <property type="project" value="InterPro"/>
</dbReference>
<dbReference type="PANTHER" id="PTHR15052:SF2">
    <property type="entry name" value="GENERAL TRANSCRIPTION FACTOR 3C POLYPEPTIDE 2"/>
    <property type="match status" value="1"/>
</dbReference>
<dbReference type="PROSITE" id="PS51462">
    <property type="entry name" value="NUDIX"/>
    <property type="match status" value="1"/>
</dbReference>
<comment type="caution">
    <text evidence="13">The sequence shown here is derived from an EMBL/GenBank/DDBJ whole genome shotgun (WGS) entry which is preliminary data.</text>
</comment>
<feature type="domain" description="Nudix hydrolase" evidence="12">
    <location>
        <begin position="218"/>
        <end position="360"/>
    </location>
</feature>
<feature type="region of interest" description="Disordered" evidence="11">
    <location>
        <begin position="390"/>
        <end position="491"/>
    </location>
</feature>
<evidence type="ECO:0000256" key="10">
    <source>
        <dbReference type="ARBA" id="ARBA00023242"/>
    </source>
</evidence>
<dbReference type="InterPro" id="IPR000637">
    <property type="entry name" value="HMGI/Y_DNA-bd_CS"/>
</dbReference>
<feature type="compositionally biased region" description="Basic and acidic residues" evidence="11">
    <location>
        <begin position="427"/>
        <end position="438"/>
    </location>
</feature>
<protein>
    <recommendedName>
        <fullName evidence="12">Nudix hydrolase domain-containing protein</fullName>
    </recommendedName>
</protein>
<comment type="cofactor">
    <cofactor evidence="2">
        <name>Mg(2+)</name>
        <dbReference type="ChEBI" id="CHEBI:18420"/>
    </cofactor>
</comment>
<feature type="compositionally biased region" description="Low complexity" evidence="11">
    <location>
        <begin position="1569"/>
        <end position="1583"/>
    </location>
</feature>
<keyword evidence="14" id="KW-1185">Reference proteome</keyword>
<dbReference type="Proteomes" id="UP000726737">
    <property type="component" value="Unassembled WGS sequence"/>
</dbReference>
<dbReference type="EMBL" id="JAAAJA010000659">
    <property type="protein sequence ID" value="KAG0250694.1"/>
    <property type="molecule type" value="Genomic_DNA"/>
</dbReference>
<dbReference type="GO" id="GO:0000287">
    <property type="term" value="F:magnesium ion binding"/>
    <property type="evidence" value="ECO:0007669"/>
    <property type="project" value="InterPro"/>
</dbReference>
<sequence>MSAFILPTSCRCPQRSMLSHFVTPPIATSSLASRATRTRIITTTATNRTRASPASSLQHQGVVAESLFASEPFLLNATTYNSESEIFAPQYQQHAPIQSKYQSPFTTPSAPKKQASYFQQDHYQQSQQQQQVYPSHLQRMKRQPSLKHASYASRTIPPMMAPAPRTCSNIDRSALGSHHGSCSDFQFDRAFLDLAKRRLDQNKQVESHHFDYCGDKPLREAAVFIPLCVVKGIPSVLFTVRSTKLRNHRGECSFPGGKRDSSDENCLATALREMEEEIFISPKDVELLGEYSPMPNKDCTMRVQPYVGFIRTPIDDVASIRYNPDEVQKVFSIPITDLLDPEKRKQLVRFRDSKYMTTHKIQENHERLISNNTDQYTSGTGFLQAADNTASISDSKTTPTTFDYHSSARTMSPRPARSTAKKASVKIKNEVAERLNEKRRSKGNGGNYQGDNDDDNDDDVYMEESSERNADDSDEYVGPKEGDGGPGDFDEDELEVSAKEELDDDAPISKTKKKRKKMQAFAVSLDEMNKLLTTHDNGPGESGRGRASTSTSAPASSTTDSVSVANANMEREESFKMTPTKLPAGMSTIQSPKKVVRHVSKKSIHKRGDMNCSDKIPGIWRLSYQAPTSEDVHHVSMQESFLRKTVYPNIRSRVKDFQVVTNQLVLDEYMPEPATTKIRARDTEYEMRTMTAQYMKTTEKAGVNDGYIFNTGLSVWAMDWCPLASYEEEPSKDMNYIAVGGFPDTAENCIARDQLYPLGKQDAHPNVIQIWKMNCSTNDEGELQGESEAYLAMCILHPYGAVFDLKWCPTGNVLEADPDQGDLTRLGILAATFSDGSIQIFSVPEPASLRDSLGIETAEGSSPKTSSTMSIVQYPEPYATIRLGDVCFMSINWGTSERLVAGATNGTVPVWDMKSMLTQTKETLAEKDSEFLDPVYMPQVHDVSVRSVDFLRDDDAAIVPWIMVSSGYDGKVRYTDLHDLYSQIDIKSILGVPMSTICIPWAEANVYIDVDFGAKMDQLYLESRGFRLFNTKGTIWDFSYSDYQPFVAAASSDGRVKISNPAYKAKRGYGMVQNHIYQIQEVTGEGGTNLSNTTITIDDSQGTSQIQEDPKAERVQLFMYLEGEEKEYINKSAGYLGFYRANIAIQTTQWSRCYHSAAWLASGSAGGLVRIDNTMLRKDEGGAGNKIKYAPEPYLMKKRLASGRQYNELGQQIGPDGLPISTKIGRPKKVRDPTEEAVKAAGKGKRGGNKRGPGTKSKAGAKSTTAKTGRGGKSKAKASGDSDGDEGGVRLEDEEAEEIGLDEEEGADDVVEGGDDDEFVARSKRAAVVTSAASSEPSGEKRTTRLQTGKLAPIFMRNYSQAELDEDNEDDNHGQEDEQEQELSSRMEKSSKKPQTSAPAKACPPSNDPTAPRKPRGRPRKNPLPAEAIDKAAPSSQSALSMASITRRLSEAAVSAIAAATKASAFEIEAESASMDVDFDVHIVERTTTREEDSVASMNVDIAAVDPKGKQKASPTAILGGKKAGRPPKGTNNAVAGALKSKDSQPVADKEMNAAGVEAQEEAEDIRTSSASSSRASSVAPSSPRKPRGPYSKTKKKAEELKKQSHSLKDFWGAAASVSKASHEGESRSKE</sequence>
<dbReference type="GO" id="GO:0010945">
    <property type="term" value="F:coenzyme A diphosphatase activity"/>
    <property type="evidence" value="ECO:0007669"/>
    <property type="project" value="InterPro"/>
</dbReference>
<dbReference type="GO" id="GO:0000127">
    <property type="term" value="C:transcription factor TFIIIC complex"/>
    <property type="evidence" value="ECO:0007669"/>
    <property type="project" value="TreeGrafter"/>
</dbReference>
<dbReference type="InterPro" id="IPR000086">
    <property type="entry name" value="NUDIX_hydrolase_dom"/>
</dbReference>
<evidence type="ECO:0000256" key="5">
    <source>
        <dbReference type="ARBA" id="ARBA00022723"/>
    </source>
</evidence>
<evidence type="ECO:0000256" key="2">
    <source>
        <dbReference type="ARBA" id="ARBA00001946"/>
    </source>
</evidence>
<feature type="region of interest" description="Disordered" evidence="11">
    <location>
        <begin position="532"/>
        <end position="563"/>
    </location>
</feature>
<feature type="compositionally biased region" description="Basic residues" evidence="11">
    <location>
        <begin position="1585"/>
        <end position="1596"/>
    </location>
</feature>
<feature type="region of interest" description="Disordered" evidence="11">
    <location>
        <begin position="1210"/>
        <end position="1447"/>
    </location>
</feature>
<feature type="compositionally biased region" description="Polar residues" evidence="11">
    <location>
        <begin position="390"/>
        <end position="410"/>
    </location>
</feature>
<feature type="compositionally biased region" description="Acidic residues" evidence="11">
    <location>
        <begin position="451"/>
        <end position="464"/>
    </location>
</feature>
<dbReference type="PROSITE" id="PS01293">
    <property type="entry name" value="NUDIX_COA"/>
    <property type="match status" value="1"/>
</dbReference>
<feature type="compositionally biased region" description="Low complexity" evidence="11">
    <location>
        <begin position="119"/>
        <end position="131"/>
    </location>
</feature>
<feature type="region of interest" description="Disordered" evidence="11">
    <location>
        <begin position="1506"/>
        <end position="1631"/>
    </location>
</feature>
<dbReference type="InterPro" id="IPR052416">
    <property type="entry name" value="GTF3C_component"/>
</dbReference>
<comment type="similarity">
    <text evidence="4">Belongs to the Nudix hydrolase family. PCD1 subfamily.</text>
</comment>
<dbReference type="GO" id="GO:0006355">
    <property type="term" value="P:regulation of DNA-templated transcription"/>
    <property type="evidence" value="ECO:0007669"/>
    <property type="project" value="InterPro"/>
</dbReference>
<evidence type="ECO:0000256" key="11">
    <source>
        <dbReference type="SAM" id="MobiDB-lite"/>
    </source>
</evidence>
<evidence type="ECO:0000256" key="9">
    <source>
        <dbReference type="ARBA" id="ARBA00023211"/>
    </source>
</evidence>
<feature type="compositionally biased region" description="Polar residues" evidence="11">
    <location>
        <begin position="1434"/>
        <end position="1444"/>
    </location>
</feature>
<gene>
    <name evidence="13" type="ORF">BG011_008159</name>
</gene>
<dbReference type="SMART" id="SM00320">
    <property type="entry name" value="WD40"/>
    <property type="match status" value="4"/>
</dbReference>
<evidence type="ECO:0000256" key="1">
    <source>
        <dbReference type="ARBA" id="ARBA00001936"/>
    </source>
</evidence>
<dbReference type="CDD" id="cd03426">
    <property type="entry name" value="NUDIX_CoAse_Nudt7"/>
    <property type="match status" value="1"/>
</dbReference>
<feature type="compositionally biased region" description="Acidic residues" evidence="11">
    <location>
        <begin position="1282"/>
        <end position="1318"/>
    </location>
</feature>
<dbReference type="OrthoDB" id="4703at2759"/>
<keyword evidence="6" id="KW-0378">Hydrolase</keyword>
<feature type="compositionally biased region" description="Basic and acidic residues" evidence="11">
    <location>
        <begin position="1621"/>
        <end position="1631"/>
    </location>
</feature>
<organism evidence="13 14">
    <name type="scientific">Mortierella polycephala</name>
    <dbReference type="NCBI Taxonomy" id="41804"/>
    <lineage>
        <taxon>Eukaryota</taxon>
        <taxon>Fungi</taxon>
        <taxon>Fungi incertae sedis</taxon>
        <taxon>Mucoromycota</taxon>
        <taxon>Mortierellomycotina</taxon>
        <taxon>Mortierellomycetes</taxon>
        <taxon>Mortierellales</taxon>
        <taxon>Mortierellaceae</taxon>
        <taxon>Mortierella</taxon>
    </lineage>
</organism>
<evidence type="ECO:0000256" key="6">
    <source>
        <dbReference type="ARBA" id="ARBA00022801"/>
    </source>
</evidence>
<feature type="compositionally biased region" description="Basic and acidic residues" evidence="11">
    <location>
        <begin position="1540"/>
        <end position="1552"/>
    </location>
</feature>
<dbReference type="SUPFAM" id="SSF50978">
    <property type="entry name" value="WD40 repeat-like"/>
    <property type="match status" value="1"/>
</dbReference>
<keyword evidence="7" id="KW-0460">Magnesium</keyword>
<dbReference type="Pfam" id="PF00293">
    <property type="entry name" value="NUDIX"/>
    <property type="match status" value="1"/>
</dbReference>
<evidence type="ECO:0000313" key="14">
    <source>
        <dbReference type="Proteomes" id="UP000726737"/>
    </source>
</evidence>